<keyword evidence="3" id="KW-0411">Iron-sulfur</keyword>
<dbReference type="Gene3D" id="1.20.1270.370">
    <property type="match status" value="1"/>
</dbReference>
<dbReference type="Proteomes" id="UP000063718">
    <property type="component" value="Unassembled WGS sequence"/>
</dbReference>
<accession>A0A0S6UEK2</accession>
<dbReference type="PANTHER" id="PTHR30548">
    <property type="entry name" value="2-HYDROXYGLUTARYL-COA DEHYDRATASE, D-COMPONENT-RELATED"/>
    <property type="match status" value="1"/>
</dbReference>
<dbReference type="Pfam" id="PF06050">
    <property type="entry name" value="HGD-D"/>
    <property type="match status" value="1"/>
</dbReference>
<dbReference type="GO" id="GO:0016836">
    <property type="term" value="F:hydro-lyase activity"/>
    <property type="evidence" value="ECO:0007669"/>
    <property type="project" value="UniProtKB-ARBA"/>
</dbReference>
<dbReference type="AlphaFoldDB" id="A0A0S6UEK2"/>
<organism evidence="4">
    <name type="scientific">Moorella thermoacetica Y72</name>
    <dbReference type="NCBI Taxonomy" id="1325331"/>
    <lineage>
        <taxon>Bacteria</taxon>
        <taxon>Bacillati</taxon>
        <taxon>Bacillota</taxon>
        <taxon>Clostridia</taxon>
        <taxon>Neomoorellales</taxon>
        <taxon>Neomoorellaceae</taxon>
        <taxon>Neomoorella</taxon>
    </lineage>
</organism>
<keyword evidence="3" id="KW-0479">Metal-binding</keyword>
<protein>
    <submittedName>
        <fullName evidence="4">Benzoyl-CoA reductase/2-hydroxyglutaryl-CoA dehydratase subunit, bcrC/badD/Hgdb</fullName>
    </submittedName>
</protein>
<dbReference type="InterPro" id="IPR010327">
    <property type="entry name" value="FldB/FldC_alpha/beta"/>
</dbReference>
<evidence type="ECO:0000256" key="2">
    <source>
        <dbReference type="ARBA" id="ARBA00005806"/>
    </source>
</evidence>
<comment type="cofactor">
    <cofactor evidence="1">
        <name>[4Fe-4S] cluster</name>
        <dbReference type="ChEBI" id="CHEBI:49883"/>
    </cofactor>
</comment>
<dbReference type="GO" id="GO:0051536">
    <property type="term" value="F:iron-sulfur cluster binding"/>
    <property type="evidence" value="ECO:0007669"/>
    <property type="project" value="UniProtKB-KW"/>
</dbReference>
<comment type="similarity">
    <text evidence="2">Belongs to the FldB/FldC dehydratase alpha/beta subunit family.</text>
</comment>
<dbReference type="EMBL" id="DF238840">
    <property type="protein sequence ID" value="GAF27221.1"/>
    <property type="molecule type" value="Genomic_DNA"/>
</dbReference>
<gene>
    <name evidence="4" type="ORF">MTY_2562</name>
</gene>
<sequence length="381" mass="42336">MANQPLAYFDDLRERNVLEIKKLKDQGKKVVGTYCAFTPKELIIAAGAIPVSLCGTRQEPIPEAEKILPRNLCPLIKSSFGFAITGSCPYFYFADLLIAETTCDGKIKMYELLREYKPMHILNLPPTSLGEDAFAYWYNEILKAKERLEKEFAVEITTAKLQEAIRLVNEERRALLEFHRLNRNDPAPLSGLDLLKVLWAKGFTPDIAAGTAVIRQVTLAVKEQMARGVSAAPPGSPRILLTGCPVGLGSEKVIKLVEAGGGVVVCLESCSGIKALEPLVDEEGDPLQAIAAKYLQVPCPCLTPNRGRLELLERLIKEYRVDGVIDLTWQACHTYNIESYSIKKLVQEKAGLPFLPIETDYSTSDLQQLKVRIDAFLEMIK</sequence>
<dbReference type="InterPro" id="IPR047678">
    <property type="entry name" value="YjiM-like"/>
</dbReference>
<dbReference type="RefSeq" id="WP_025774967.1">
    <property type="nucleotide sequence ID" value="NZ_DF238840.1"/>
</dbReference>
<reference evidence="4" key="1">
    <citation type="journal article" date="2014" name="Gene">
        <title>Genome-guided analysis of transformation efficiency and carbon dioxide assimilation by Moorella thermoacetica Y72.</title>
        <authorList>
            <person name="Tsukahara K."/>
            <person name="Kita A."/>
            <person name="Nakashimada Y."/>
            <person name="Hoshino T."/>
            <person name="Murakami K."/>
        </authorList>
    </citation>
    <scope>NUCLEOTIDE SEQUENCE [LARGE SCALE GENOMIC DNA]</scope>
    <source>
        <strain evidence="4">Y72</strain>
    </source>
</reference>
<name>A0A0S6UEK2_NEOTH</name>
<dbReference type="NCBIfam" id="NF040772">
    <property type="entry name" value="double_cubane"/>
    <property type="match status" value="1"/>
</dbReference>
<evidence type="ECO:0000313" key="4">
    <source>
        <dbReference type="EMBL" id="GAF27221.1"/>
    </source>
</evidence>
<keyword evidence="3" id="KW-0408">Iron</keyword>
<proteinExistence type="inferred from homology"/>
<evidence type="ECO:0000256" key="3">
    <source>
        <dbReference type="ARBA" id="ARBA00023014"/>
    </source>
</evidence>
<dbReference type="Gene3D" id="3.40.50.11900">
    <property type="match status" value="1"/>
</dbReference>
<dbReference type="PANTHER" id="PTHR30548:SF6">
    <property type="entry name" value="DEHYDRATASE SUBUNIT YJIM-RELATED"/>
    <property type="match status" value="1"/>
</dbReference>
<dbReference type="Gene3D" id="3.40.50.11890">
    <property type="match status" value="1"/>
</dbReference>
<evidence type="ECO:0000256" key="1">
    <source>
        <dbReference type="ARBA" id="ARBA00001966"/>
    </source>
</evidence>